<dbReference type="Pfam" id="PF26113">
    <property type="entry name" value="GH16_XgeA"/>
    <property type="match status" value="1"/>
</dbReference>
<protein>
    <submittedName>
        <fullName evidence="1">Uncharacterized protein</fullName>
    </submittedName>
</protein>
<evidence type="ECO:0000313" key="2">
    <source>
        <dbReference type="Proteomes" id="UP000245956"/>
    </source>
</evidence>
<sequence length="156" mass="17295">MASHRPWPEMGELDIIEGVNLKITTILRSIQGCEIINGGDFTGTVDTYNCYVYAPDQHKNIGCKIIANQPNAYGSIFNDEGGGIYAVEWTSTAINVWFLRRRLIPSDIAYCRTENQHYVTYGPRPVVVILCIHASFACTVGAQGPGLPRAIRYVLT</sequence>
<gene>
    <name evidence="1" type="ORF">PCL_10518</name>
</gene>
<organism evidence="1 2">
    <name type="scientific">Purpureocillium lilacinum</name>
    <name type="common">Paecilomyces lilacinus</name>
    <dbReference type="NCBI Taxonomy" id="33203"/>
    <lineage>
        <taxon>Eukaryota</taxon>
        <taxon>Fungi</taxon>
        <taxon>Dikarya</taxon>
        <taxon>Ascomycota</taxon>
        <taxon>Pezizomycotina</taxon>
        <taxon>Sordariomycetes</taxon>
        <taxon>Hypocreomycetidae</taxon>
        <taxon>Hypocreales</taxon>
        <taxon>Ophiocordycipitaceae</taxon>
        <taxon>Purpureocillium</taxon>
    </lineage>
</organism>
<dbReference type="Gene3D" id="2.60.120.200">
    <property type="match status" value="1"/>
</dbReference>
<evidence type="ECO:0000313" key="1">
    <source>
        <dbReference type="EMBL" id="PWI64380.1"/>
    </source>
</evidence>
<dbReference type="AlphaFoldDB" id="A0A2U3DQ50"/>
<reference evidence="1 2" key="1">
    <citation type="journal article" date="2016" name="Front. Microbiol.">
        <title>Genome and transcriptome sequences reveal the specific parasitism of the nematophagous Purpureocillium lilacinum 36-1.</title>
        <authorList>
            <person name="Xie J."/>
            <person name="Li S."/>
            <person name="Mo C."/>
            <person name="Xiao X."/>
            <person name="Peng D."/>
            <person name="Wang G."/>
            <person name="Xiao Y."/>
        </authorList>
    </citation>
    <scope>NUCLEOTIDE SEQUENCE [LARGE SCALE GENOMIC DNA]</scope>
    <source>
        <strain evidence="1 2">36-1</strain>
    </source>
</reference>
<comment type="caution">
    <text evidence="1">The sequence shown here is derived from an EMBL/GenBank/DDBJ whole genome shotgun (WGS) entry which is preliminary data.</text>
</comment>
<accession>A0A2U3DQ50</accession>
<proteinExistence type="predicted"/>
<dbReference type="SUPFAM" id="SSF49899">
    <property type="entry name" value="Concanavalin A-like lectins/glucanases"/>
    <property type="match status" value="1"/>
</dbReference>
<name>A0A2U3DQ50_PURLI</name>
<dbReference type="InterPro" id="IPR013320">
    <property type="entry name" value="ConA-like_dom_sf"/>
</dbReference>
<dbReference type="Proteomes" id="UP000245956">
    <property type="component" value="Unassembled WGS sequence"/>
</dbReference>
<dbReference type="EMBL" id="LCWV01000067">
    <property type="protein sequence ID" value="PWI64380.1"/>
    <property type="molecule type" value="Genomic_DNA"/>
</dbReference>